<feature type="domain" description="Spore coat protein U/FanG" evidence="2">
    <location>
        <begin position="27"/>
        <end position="167"/>
    </location>
</feature>
<dbReference type="PANTHER" id="PTHR37089">
    <property type="entry name" value="PROTEIN U-RELATED"/>
    <property type="match status" value="1"/>
</dbReference>
<dbReference type="EMBL" id="LWAJ01000030">
    <property type="protein sequence ID" value="KZL51280.1"/>
    <property type="molecule type" value="Genomic_DNA"/>
</dbReference>
<organism evidence="3 4">
    <name type="scientific">Nodularia spumigena CENA596</name>
    <dbReference type="NCBI Taxonomy" id="1819295"/>
    <lineage>
        <taxon>Bacteria</taxon>
        <taxon>Bacillati</taxon>
        <taxon>Cyanobacteriota</taxon>
        <taxon>Cyanophyceae</taxon>
        <taxon>Nostocales</taxon>
        <taxon>Nodulariaceae</taxon>
        <taxon>Nodularia</taxon>
    </lineage>
</organism>
<dbReference type="RefSeq" id="WP_063871497.1">
    <property type="nucleotide sequence ID" value="NZ_CAWMRI010000030.1"/>
</dbReference>
<gene>
    <name evidence="3" type="ORF">A2T98_02985</name>
</gene>
<dbReference type="Proteomes" id="UP000076555">
    <property type="component" value="Unassembled WGS sequence"/>
</dbReference>
<evidence type="ECO:0000259" key="2">
    <source>
        <dbReference type="Pfam" id="PF05229"/>
    </source>
</evidence>
<sequence>MIRRFALASAILIAAASATPAMAGTATSNLDVSATVSASCTISTNPLAFGNYDPIGTNATTALDVTGSLTTTCGNGSSSIVTLSQGSNADVTSTDADPRRRLSNGNNNFLSYEIFTGQTMQANWGNTLNSSVVVTGTGQQVNTPIYARIPPGQSVPSGNYTDTVVATIDF</sequence>
<evidence type="ECO:0000313" key="3">
    <source>
        <dbReference type="EMBL" id="KZL51280.1"/>
    </source>
</evidence>
<comment type="caution">
    <text evidence="3">The sequence shown here is derived from an EMBL/GenBank/DDBJ whole genome shotgun (WGS) entry which is preliminary data.</text>
</comment>
<accession>A0A166KLH7</accession>
<feature type="signal peptide" evidence="1">
    <location>
        <begin position="1"/>
        <end position="23"/>
    </location>
</feature>
<reference evidence="3 4" key="1">
    <citation type="submission" date="2016-04" db="EMBL/GenBank/DDBJ databases">
        <title>Draft Genome Assembly of the Bloom-forming Cyanobacterium Nodularia spumigena Strain CENA596 in Shrimp Production Ponds.</title>
        <authorList>
            <person name="Popin R.V."/>
            <person name="Rigonato J."/>
            <person name="Abreu V.A."/>
            <person name="Andreote A.P."/>
            <person name="Silveira S.B."/>
            <person name="Odebrecht C."/>
            <person name="Fiore M.F."/>
        </authorList>
    </citation>
    <scope>NUCLEOTIDE SEQUENCE [LARGE SCALE GENOMIC DNA]</scope>
    <source>
        <strain evidence="3 4">CENA596</strain>
    </source>
</reference>
<dbReference type="Pfam" id="PF05229">
    <property type="entry name" value="SCPU"/>
    <property type="match status" value="1"/>
</dbReference>
<dbReference type="InterPro" id="IPR007893">
    <property type="entry name" value="Spore_coat_U/FanG"/>
</dbReference>
<dbReference type="AlphaFoldDB" id="A0A166KLH7"/>
<proteinExistence type="predicted"/>
<feature type="chain" id="PRO_5007876443" description="Spore coat protein U/FanG domain-containing protein" evidence="1">
    <location>
        <begin position="24"/>
        <end position="170"/>
    </location>
</feature>
<dbReference type="SMART" id="SM00972">
    <property type="entry name" value="SCPU"/>
    <property type="match status" value="1"/>
</dbReference>
<protein>
    <recommendedName>
        <fullName evidence="2">Spore coat protein U/FanG domain-containing protein</fullName>
    </recommendedName>
</protein>
<evidence type="ECO:0000256" key="1">
    <source>
        <dbReference type="SAM" id="SignalP"/>
    </source>
</evidence>
<dbReference type="InterPro" id="IPR053167">
    <property type="entry name" value="Spore_coat_component"/>
</dbReference>
<dbReference type="OrthoDB" id="8588792at2"/>
<name>A0A166KLH7_NODSP</name>
<keyword evidence="1" id="KW-0732">Signal</keyword>
<evidence type="ECO:0000313" key="4">
    <source>
        <dbReference type="Proteomes" id="UP000076555"/>
    </source>
</evidence>